<evidence type="ECO:0000256" key="9">
    <source>
        <dbReference type="ARBA" id="ARBA00023163"/>
    </source>
</evidence>
<evidence type="ECO:0000256" key="12">
    <source>
        <dbReference type="SAM" id="Phobius"/>
    </source>
</evidence>
<feature type="region of interest" description="Disordered" evidence="11">
    <location>
        <begin position="566"/>
        <end position="587"/>
    </location>
</feature>
<dbReference type="Pfam" id="PF02365">
    <property type="entry name" value="NAM"/>
    <property type="match status" value="1"/>
</dbReference>
<feature type="transmembrane region" description="Helical" evidence="12">
    <location>
        <begin position="599"/>
        <end position="622"/>
    </location>
</feature>
<reference evidence="14 15" key="1">
    <citation type="journal article" date="2022" name="Nat. Plants">
        <title>Genomes of leafy and leafless Platanthera orchids illuminate the evolution of mycoheterotrophy.</title>
        <authorList>
            <person name="Li M.H."/>
            <person name="Liu K.W."/>
            <person name="Li Z."/>
            <person name="Lu H.C."/>
            <person name="Ye Q.L."/>
            <person name="Zhang D."/>
            <person name="Wang J.Y."/>
            <person name="Li Y.F."/>
            <person name="Zhong Z.M."/>
            <person name="Liu X."/>
            <person name="Yu X."/>
            <person name="Liu D.K."/>
            <person name="Tu X.D."/>
            <person name="Liu B."/>
            <person name="Hao Y."/>
            <person name="Liao X.Y."/>
            <person name="Jiang Y.T."/>
            <person name="Sun W.H."/>
            <person name="Chen J."/>
            <person name="Chen Y.Q."/>
            <person name="Ai Y."/>
            <person name="Zhai J.W."/>
            <person name="Wu S.S."/>
            <person name="Zhou Z."/>
            <person name="Hsiao Y.Y."/>
            <person name="Wu W.L."/>
            <person name="Chen Y.Y."/>
            <person name="Lin Y.F."/>
            <person name="Hsu J.L."/>
            <person name="Li C.Y."/>
            <person name="Wang Z.W."/>
            <person name="Zhao X."/>
            <person name="Zhong W.Y."/>
            <person name="Ma X.K."/>
            <person name="Ma L."/>
            <person name="Huang J."/>
            <person name="Chen G.Z."/>
            <person name="Huang M.Z."/>
            <person name="Huang L."/>
            <person name="Peng D.H."/>
            <person name="Luo Y.B."/>
            <person name="Zou S.Q."/>
            <person name="Chen S.P."/>
            <person name="Lan S."/>
            <person name="Tsai W.C."/>
            <person name="Van de Peer Y."/>
            <person name="Liu Z.J."/>
        </authorList>
    </citation>
    <scope>NUCLEOTIDE SEQUENCE [LARGE SCALE GENOMIC DNA]</scope>
    <source>
        <strain evidence="14">Lor288</strain>
    </source>
</reference>
<evidence type="ECO:0000256" key="1">
    <source>
        <dbReference type="ARBA" id="ARBA00004123"/>
    </source>
</evidence>
<dbReference type="Proteomes" id="UP001412067">
    <property type="component" value="Unassembled WGS sequence"/>
</dbReference>
<evidence type="ECO:0000256" key="8">
    <source>
        <dbReference type="ARBA" id="ARBA00023159"/>
    </source>
</evidence>
<evidence type="ECO:0000256" key="7">
    <source>
        <dbReference type="ARBA" id="ARBA00023136"/>
    </source>
</evidence>
<keyword evidence="8" id="KW-0010">Activator</keyword>
<keyword evidence="4 12" id="KW-1133">Transmembrane helix</keyword>
<keyword evidence="6" id="KW-0238">DNA-binding</keyword>
<feature type="domain" description="NAC" evidence="13">
    <location>
        <begin position="12"/>
        <end position="161"/>
    </location>
</feature>
<keyword evidence="5" id="KW-0805">Transcription regulation</keyword>
<dbReference type="SUPFAM" id="SSF101941">
    <property type="entry name" value="NAC domain"/>
    <property type="match status" value="1"/>
</dbReference>
<sequence length="624" mass="69111">MAGLEVIPLESLPLGFRFRPTDEELVNYYLKRKINGRIKSELIVIPDVDVCKCEPWDLPDKSLIRSDDPEWFFFVPRDRKYPNGQRSNRATVAGYWKATGKDRTIKTRPPSPTLIGMKKTLVFYRGRAPKGERTSWIMHEYRTVEPDFEQGGFVLCRLFKKPDENLTTSNAEEMDSSGFSPALTRSSPDVTVNGAEALEDFTASLCREISTSNLHEETPSLHDIDNKSSAKSVGTPTCSNITADIGASHVDVVNIKDDPIPSDLFNLESESMQRGFDEFYYNSPSGYCMDNLSFDDSSVCFSSKDEDGDREFVAKFLDAILVNTEEESPSEFKVQANSTEVELATQVNPIKQEPSLDNGPGIVSVIGDNVDIEALLLQQEDPGLEASCQSCGPSSYFMPCTPFSYNELGVQYDDDLFMGSTDFHYPHGFAGQELQPMDSFNENAMFQSSDKSNNVFGLASVSHDLFKNDPSPTCVDTSTGSGIKIRGRRQKISTNPDHNLSQGMAMRRIRLQTTFHSGSTVNIDDKSSNVNGAYDGKDEMFEVGEKTELCSAEKLTSKKDMEIASFGSSNNDDIASSSEVKHPCSNNPQTPKPIVASVYFSRVTVVIPVILCAICIGISWFLSS</sequence>
<dbReference type="EMBL" id="JBBWWR010000017">
    <property type="protein sequence ID" value="KAK8946048.1"/>
    <property type="molecule type" value="Genomic_DNA"/>
</dbReference>
<keyword evidence="9" id="KW-0804">Transcription</keyword>
<dbReference type="InterPro" id="IPR036093">
    <property type="entry name" value="NAC_dom_sf"/>
</dbReference>
<proteinExistence type="predicted"/>
<dbReference type="Gene3D" id="2.170.150.80">
    <property type="entry name" value="NAC domain"/>
    <property type="match status" value="1"/>
</dbReference>
<evidence type="ECO:0000256" key="4">
    <source>
        <dbReference type="ARBA" id="ARBA00022989"/>
    </source>
</evidence>
<name>A0ABR2LNY8_9ASPA</name>
<evidence type="ECO:0000256" key="2">
    <source>
        <dbReference type="ARBA" id="ARBA00004167"/>
    </source>
</evidence>
<evidence type="ECO:0000313" key="15">
    <source>
        <dbReference type="Proteomes" id="UP001412067"/>
    </source>
</evidence>
<keyword evidence="7 12" id="KW-0472">Membrane</keyword>
<comment type="subcellular location">
    <subcellularLocation>
        <location evidence="2">Membrane</location>
        <topology evidence="2">Single-pass membrane protein</topology>
    </subcellularLocation>
    <subcellularLocation>
        <location evidence="1">Nucleus</location>
    </subcellularLocation>
</comment>
<protein>
    <submittedName>
        <fullName evidence="14">NAC domain-containing protein 78</fullName>
    </submittedName>
</protein>
<dbReference type="PROSITE" id="PS51005">
    <property type="entry name" value="NAC"/>
    <property type="match status" value="1"/>
</dbReference>
<evidence type="ECO:0000256" key="6">
    <source>
        <dbReference type="ARBA" id="ARBA00023125"/>
    </source>
</evidence>
<comment type="caution">
    <text evidence="14">The sequence shown here is derived from an EMBL/GenBank/DDBJ whole genome shotgun (WGS) entry which is preliminary data.</text>
</comment>
<dbReference type="PANTHER" id="PTHR31744">
    <property type="entry name" value="PROTEIN CUP-SHAPED COTYLEDON 2-RELATED"/>
    <property type="match status" value="1"/>
</dbReference>
<evidence type="ECO:0000259" key="13">
    <source>
        <dbReference type="PROSITE" id="PS51005"/>
    </source>
</evidence>
<gene>
    <name evidence="14" type="primary">NAC078</name>
    <name evidence="14" type="ORF">KSP40_PGU018311</name>
</gene>
<evidence type="ECO:0000256" key="11">
    <source>
        <dbReference type="SAM" id="MobiDB-lite"/>
    </source>
</evidence>
<keyword evidence="10" id="KW-0539">Nucleus</keyword>
<keyword evidence="15" id="KW-1185">Reference proteome</keyword>
<evidence type="ECO:0000313" key="14">
    <source>
        <dbReference type="EMBL" id="KAK8946048.1"/>
    </source>
</evidence>
<dbReference type="InterPro" id="IPR003441">
    <property type="entry name" value="NAC-dom"/>
</dbReference>
<dbReference type="PANTHER" id="PTHR31744:SF216">
    <property type="entry name" value="NAC TRANSCRIPTION FACTOR"/>
    <property type="match status" value="1"/>
</dbReference>
<evidence type="ECO:0000256" key="5">
    <source>
        <dbReference type="ARBA" id="ARBA00023015"/>
    </source>
</evidence>
<evidence type="ECO:0000256" key="3">
    <source>
        <dbReference type="ARBA" id="ARBA00022692"/>
    </source>
</evidence>
<organism evidence="14 15">
    <name type="scientific">Platanthera guangdongensis</name>
    <dbReference type="NCBI Taxonomy" id="2320717"/>
    <lineage>
        <taxon>Eukaryota</taxon>
        <taxon>Viridiplantae</taxon>
        <taxon>Streptophyta</taxon>
        <taxon>Embryophyta</taxon>
        <taxon>Tracheophyta</taxon>
        <taxon>Spermatophyta</taxon>
        <taxon>Magnoliopsida</taxon>
        <taxon>Liliopsida</taxon>
        <taxon>Asparagales</taxon>
        <taxon>Orchidaceae</taxon>
        <taxon>Orchidoideae</taxon>
        <taxon>Orchideae</taxon>
        <taxon>Orchidinae</taxon>
        <taxon>Platanthera</taxon>
    </lineage>
</organism>
<evidence type="ECO:0000256" key="10">
    <source>
        <dbReference type="ARBA" id="ARBA00023242"/>
    </source>
</evidence>
<keyword evidence="3 12" id="KW-0812">Transmembrane</keyword>
<accession>A0ABR2LNY8</accession>